<dbReference type="Gene3D" id="1.10.10.60">
    <property type="entry name" value="Homeodomain-like"/>
    <property type="match status" value="2"/>
</dbReference>
<dbReference type="InterPro" id="IPR009057">
    <property type="entry name" value="Homeodomain-like_sf"/>
</dbReference>
<evidence type="ECO:0000313" key="10">
    <source>
        <dbReference type="Proteomes" id="UP001237642"/>
    </source>
</evidence>
<dbReference type="AlphaFoldDB" id="A0AAD8H7I4"/>
<dbReference type="CDD" id="cd00167">
    <property type="entry name" value="SANT"/>
    <property type="match status" value="2"/>
</dbReference>
<protein>
    <submittedName>
        <fullName evidence="9">Myb domain protein 20</fullName>
    </submittedName>
</protein>
<comment type="subcellular location">
    <subcellularLocation>
        <location evidence="1">Nucleus</location>
    </subcellularLocation>
</comment>
<dbReference type="EMBL" id="JAUIZM010000010">
    <property type="protein sequence ID" value="KAK1361821.1"/>
    <property type="molecule type" value="Genomic_DNA"/>
</dbReference>
<proteinExistence type="predicted"/>
<dbReference type="Proteomes" id="UP001237642">
    <property type="component" value="Unassembled WGS sequence"/>
</dbReference>
<reference evidence="9" key="2">
    <citation type="submission" date="2023-05" db="EMBL/GenBank/DDBJ databases">
        <authorList>
            <person name="Schelkunov M.I."/>
        </authorList>
    </citation>
    <scope>NUCLEOTIDE SEQUENCE</scope>
    <source>
        <strain evidence="9">Hsosn_3</strain>
        <tissue evidence="9">Leaf</tissue>
    </source>
</reference>
<dbReference type="GO" id="GO:0000976">
    <property type="term" value="F:transcription cis-regulatory region binding"/>
    <property type="evidence" value="ECO:0007669"/>
    <property type="project" value="UniProtKB-ARBA"/>
</dbReference>
<evidence type="ECO:0000256" key="6">
    <source>
        <dbReference type="ARBA" id="ARBA00023242"/>
    </source>
</evidence>
<accession>A0AAD8H7I4</accession>
<dbReference type="FunFam" id="1.10.10.60:FF:000069">
    <property type="entry name" value="MYB transcription factor"/>
    <property type="match status" value="1"/>
</dbReference>
<gene>
    <name evidence="9" type="ORF">POM88_046295</name>
</gene>
<dbReference type="InterPro" id="IPR015495">
    <property type="entry name" value="Myb_TF_plants"/>
</dbReference>
<reference evidence="9" key="1">
    <citation type="submission" date="2023-02" db="EMBL/GenBank/DDBJ databases">
        <title>Genome of toxic invasive species Heracleum sosnowskyi carries increased number of genes despite the absence of recent whole-genome duplications.</title>
        <authorList>
            <person name="Schelkunov M."/>
            <person name="Shtratnikova V."/>
            <person name="Makarenko M."/>
            <person name="Klepikova A."/>
            <person name="Omelchenko D."/>
            <person name="Novikova G."/>
            <person name="Obukhova E."/>
            <person name="Bogdanov V."/>
            <person name="Penin A."/>
            <person name="Logacheva M."/>
        </authorList>
    </citation>
    <scope>NUCLEOTIDE SEQUENCE</scope>
    <source>
        <strain evidence="9">Hsosn_3</strain>
        <tissue evidence="9">Leaf</tissue>
    </source>
</reference>
<dbReference type="PANTHER" id="PTHR10641:SF1416">
    <property type="entry name" value="PROTEIN ODORANT1"/>
    <property type="match status" value="1"/>
</dbReference>
<dbReference type="PROSITE" id="PS50090">
    <property type="entry name" value="MYB_LIKE"/>
    <property type="match status" value="2"/>
</dbReference>
<keyword evidence="4" id="KW-0238">DNA-binding</keyword>
<keyword evidence="2" id="KW-0677">Repeat</keyword>
<dbReference type="SMART" id="SM00717">
    <property type="entry name" value="SANT"/>
    <property type="match status" value="2"/>
</dbReference>
<feature type="domain" description="HTH myb-type" evidence="8">
    <location>
        <begin position="62"/>
        <end position="116"/>
    </location>
</feature>
<sequence length="294" mass="33374">MGRRPCCDKIGLTQGPWSAEEDQKLINFILNNEQCCWRAVPTLAGLLRCGKSCRLRWTNYLRPDLKRGLLSESEEKLVIDLHSQFGNKWSKIASHMPGRTDNEIKNLWHTHIKKKLNKMGIDHVTHKPLADPEKEGILVLEESTITNNDDQSHEALEQTTQGMHEQEIIEMETNNEFSVDEVPLLEPHEILVPDFDPTSASSSTSFSSATSTTISMSTINSVLDDLEFLPPFEDWHTDDNHGKSYNENKGFPYDDDFTDWDSFLNDFDIDNIGHEIIQSPPDIANSPLLKIGLA</sequence>
<evidence type="ECO:0000256" key="5">
    <source>
        <dbReference type="ARBA" id="ARBA00023163"/>
    </source>
</evidence>
<dbReference type="PANTHER" id="PTHR10641">
    <property type="entry name" value="MYB FAMILY TRANSCRIPTION FACTOR"/>
    <property type="match status" value="1"/>
</dbReference>
<evidence type="ECO:0000313" key="9">
    <source>
        <dbReference type="EMBL" id="KAK1361821.1"/>
    </source>
</evidence>
<dbReference type="Pfam" id="PF00249">
    <property type="entry name" value="Myb_DNA-binding"/>
    <property type="match status" value="2"/>
</dbReference>
<dbReference type="InterPro" id="IPR017930">
    <property type="entry name" value="Myb_dom"/>
</dbReference>
<dbReference type="GO" id="GO:0005634">
    <property type="term" value="C:nucleus"/>
    <property type="evidence" value="ECO:0007669"/>
    <property type="project" value="UniProtKB-SubCell"/>
</dbReference>
<evidence type="ECO:0000259" key="7">
    <source>
        <dbReference type="PROSITE" id="PS50090"/>
    </source>
</evidence>
<evidence type="ECO:0000256" key="4">
    <source>
        <dbReference type="ARBA" id="ARBA00023125"/>
    </source>
</evidence>
<evidence type="ECO:0000256" key="3">
    <source>
        <dbReference type="ARBA" id="ARBA00023015"/>
    </source>
</evidence>
<keyword evidence="5" id="KW-0804">Transcription</keyword>
<keyword evidence="3" id="KW-0805">Transcription regulation</keyword>
<evidence type="ECO:0000256" key="2">
    <source>
        <dbReference type="ARBA" id="ARBA00022737"/>
    </source>
</evidence>
<dbReference type="SUPFAM" id="SSF46689">
    <property type="entry name" value="Homeodomain-like"/>
    <property type="match status" value="1"/>
</dbReference>
<dbReference type="GO" id="GO:0046394">
    <property type="term" value="P:carboxylic acid biosynthetic process"/>
    <property type="evidence" value="ECO:0007669"/>
    <property type="project" value="UniProtKB-ARBA"/>
</dbReference>
<name>A0AAD8H7I4_9APIA</name>
<evidence type="ECO:0000259" key="8">
    <source>
        <dbReference type="PROSITE" id="PS51294"/>
    </source>
</evidence>
<keyword evidence="6" id="KW-0539">Nucleus</keyword>
<dbReference type="GO" id="GO:0006355">
    <property type="term" value="P:regulation of DNA-templated transcription"/>
    <property type="evidence" value="ECO:0007669"/>
    <property type="project" value="UniProtKB-ARBA"/>
</dbReference>
<dbReference type="PROSITE" id="PS51294">
    <property type="entry name" value="HTH_MYB"/>
    <property type="match status" value="2"/>
</dbReference>
<keyword evidence="10" id="KW-1185">Reference proteome</keyword>
<dbReference type="InterPro" id="IPR001005">
    <property type="entry name" value="SANT/Myb"/>
</dbReference>
<feature type="domain" description="HTH myb-type" evidence="8">
    <location>
        <begin position="9"/>
        <end position="61"/>
    </location>
</feature>
<feature type="domain" description="Myb-like" evidence="7">
    <location>
        <begin position="9"/>
        <end position="61"/>
    </location>
</feature>
<feature type="domain" description="Myb-like" evidence="7">
    <location>
        <begin position="62"/>
        <end position="112"/>
    </location>
</feature>
<comment type="caution">
    <text evidence="9">The sequence shown here is derived from an EMBL/GenBank/DDBJ whole genome shotgun (WGS) entry which is preliminary data.</text>
</comment>
<evidence type="ECO:0000256" key="1">
    <source>
        <dbReference type="ARBA" id="ARBA00004123"/>
    </source>
</evidence>
<organism evidence="9 10">
    <name type="scientific">Heracleum sosnowskyi</name>
    <dbReference type="NCBI Taxonomy" id="360622"/>
    <lineage>
        <taxon>Eukaryota</taxon>
        <taxon>Viridiplantae</taxon>
        <taxon>Streptophyta</taxon>
        <taxon>Embryophyta</taxon>
        <taxon>Tracheophyta</taxon>
        <taxon>Spermatophyta</taxon>
        <taxon>Magnoliopsida</taxon>
        <taxon>eudicotyledons</taxon>
        <taxon>Gunneridae</taxon>
        <taxon>Pentapetalae</taxon>
        <taxon>asterids</taxon>
        <taxon>campanulids</taxon>
        <taxon>Apiales</taxon>
        <taxon>Apiaceae</taxon>
        <taxon>Apioideae</taxon>
        <taxon>apioid superclade</taxon>
        <taxon>Tordylieae</taxon>
        <taxon>Tordyliinae</taxon>
        <taxon>Heracleum</taxon>
    </lineage>
</organism>